<evidence type="ECO:0000256" key="1">
    <source>
        <dbReference type="SAM" id="MobiDB-lite"/>
    </source>
</evidence>
<comment type="caution">
    <text evidence="2">The sequence shown here is derived from an EMBL/GenBank/DDBJ whole genome shotgun (WGS) entry which is preliminary data.</text>
</comment>
<dbReference type="EMBL" id="MTYJ01000166">
    <property type="protein sequence ID" value="OQV11585.1"/>
    <property type="molecule type" value="Genomic_DNA"/>
</dbReference>
<reference evidence="3" key="1">
    <citation type="submission" date="2017-01" db="EMBL/GenBank/DDBJ databases">
        <title>Comparative genomics of anhydrobiosis in the tardigrade Hypsibius dujardini.</title>
        <authorList>
            <person name="Yoshida Y."/>
            <person name="Koutsovoulos G."/>
            <person name="Laetsch D."/>
            <person name="Stevens L."/>
            <person name="Kumar S."/>
            <person name="Horikawa D."/>
            <person name="Ishino K."/>
            <person name="Komine S."/>
            <person name="Tomita M."/>
            <person name="Blaxter M."/>
            <person name="Arakawa K."/>
        </authorList>
    </citation>
    <scope>NUCLEOTIDE SEQUENCE [LARGE SCALE GENOMIC DNA]</scope>
    <source>
        <strain evidence="3">Z151</strain>
    </source>
</reference>
<protein>
    <submittedName>
        <fullName evidence="2">Uncharacterized protein</fullName>
    </submittedName>
</protein>
<feature type="region of interest" description="Disordered" evidence="1">
    <location>
        <begin position="55"/>
        <end position="80"/>
    </location>
</feature>
<accession>A0A1W0W8Q5</accession>
<evidence type="ECO:0000313" key="2">
    <source>
        <dbReference type="EMBL" id="OQV11585.1"/>
    </source>
</evidence>
<dbReference type="AlphaFoldDB" id="A0A1W0W8Q5"/>
<keyword evidence="3" id="KW-1185">Reference proteome</keyword>
<sequence>MLMDARQVSTWDGEKFVVKPFQLTKISLAAFRGITTSTTVTANIQMKVARPMSELSTRINVPDKSATKGEMPGQEESASRISKTLREMKANPTRFEALIQQKLAVLSAANGKNDGQLTNFSVTIHGLTDDSKPKKVF</sequence>
<organism evidence="2 3">
    <name type="scientific">Hypsibius exemplaris</name>
    <name type="common">Freshwater tardigrade</name>
    <dbReference type="NCBI Taxonomy" id="2072580"/>
    <lineage>
        <taxon>Eukaryota</taxon>
        <taxon>Metazoa</taxon>
        <taxon>Ecdysozoa</taxon>
        <taxon>Tardigrada</taxon>
        <taxon>Eutardigrada</taxon>
        <taxon>Parachela</taxon>
        <taxon>Hypsibioidea</taxon>
        <taxon>Hypsibiidae</taxon>
        <taxon>Hypsibius</taxon>
    </lineage>
</organism>
<dbReference type="Proteomes" id="UP000192578">
    <property type="component" value="Unassembled WGS sequence"/>
</dbReference>
<name>A0A1W0W8Q5_HYPEX</name>
<proteinExistence type="predicted"/>
<gene>
    <name evidence="2" type="ORF">BV898_14084</name>
</gene>
<evidence type="ECO:0000313" key="3">
    <source>
        <dbReference type="Proteomes" id="UP000192578"/>
    </source>
</evidence>